<dbReference type="EMBL" id="LSTR01000018">
    <property type="protein sequence ID" value="OAH47027.1"/>
    <property type="molecule type" value="Genomic_DNA"/>
</dbReference>
<reference evidence="3 5" key="2">
    <citation type="submission" date="2020-04" db="EMBL/GenBank/DDBJ databases">
        <title>The Whole Genome Analysis of High salt-tolerant Sphingobium yanoikuyae YC-XJ2 with Aryl organophosphorus flame retardants (aryl-OPFRs)-degrading capacity and characteristics of Related phosphotriesterase.</title>
        <authorList>
            <person name="Li X."/>
        </authorList>
    </citation>
    <scope>NUCLEOTIDE SEQUENCE [LARGE SCALE GENOMIC DNA]</scope>
    <source>
        <strain evidence="3 5">YC-XJ2</strain>
    </source>
</reference>
<feature type="transmembrane region" description="Helical" evidence="1">
    <location>
        <begin position="41"/>
        <end position="62"/>
    </location>
</feature>
<dbReference type="Proteomes" id="UP000502611">
    <property type="component" value="Chromosome"/>
</dbReference>
<evidence type="ECO:0000256" key="1">
    <source>
        <dbReference type="SAM" id="Phobius"/>
    </source>
</evidence>
<feature type="transmembrane region" description="Helical" evidence="1">
    <location>
        <begin position="15"/>
        <end position="35"/>
    </location>
</feature>
<dbReference type="Proteomes" id="UP000077262">
    <property type="component" value="Unassembled WGS sequence"/>
</dbReference>
<dbReference type="AlphaFoldDB" id="A0A177K1S1"/>
<sequence>MAEPFNDDLIAAKSVFALAGLAAIIGGILLFNAHAQSVWGIVKGLVGISLWIAAVIGGRAFYKGL</sequence>
<organism evidence="2 4">
    <name type="scientific">Sphingobium yanoikuyae</name>
    <name type="common">Sphingomonas yanoikuyae</name>
    <dbReference type="NCBI Taxonomy" id="13690"/>
    <lineage>
        <taxon>Bacteria</taxon>
        <taxon>Pseudomonadati</taxon>
        <taxon>Pseudomonadota</taxon>
        <taxon>Alphaproteobacteria</taxon>
        <taxon>Sphingomonadales</taxon>
        <taxon>Sphingomonadaceae</taxon>
        <taxon>Sphingobium</taxon>
    </lineage>
</organism>
<proteinExistence type="predicted"/>
<keyword evidence="1" id="KW-0472">Membrane</keyword>
<evidence type="ECO:0000313" key="5">
    <source>
        <dbReference type="Proteomes" id="UP000502611"/>
    </source>
</evidence>
<dbReference type="EMBL" id="CP053021">
    <property type="protein sequence ID" value="QJR04804.1"/>
    <property type="molecule type" value="Genomic_DNA"/>
</dbReference>
<name>A0A177K1S1_SPHYA</name>
<evidence type="ECO:0000313" key="3">
    <source>
        <dbReference type="EMBL" id="QJR04804.1"/>
    </source>
</evidence>
<protein>
    <submittedName>
        <fullName evidence="2">Uncharacterized protein</fullName>
    </submittedName>
</protein>
<evidence type="ECO:0000313" key="2">
    <source>
        <dbReference type="EMBL" id="OAH47027.1"/>
    </source>
</evidence>
<accession>A0A177K1S1</accession>
<dbReference type="RefSeq" id="WP_017502519.1">
    <property type="nucleotide sequence ID" value="NZ_CALUBW010000012.1"/>
</dbReference>
<gene>
    <name evidence="2" type="ORF">AX777_08485</name>
    <name evidence="3" type="ORF">HH800_22945</name>
</gene>
<keyword evidence="1" id="KW-0812">Transmembrane</keyword>
<evidence type="ECO:0000313" key="4">
    <source>
        <dbReference type="Proteomes" id="UP000077262"/>
    </source>
</evidence>
<keyword evidence="1" id="KW-1133">Transmembrane helix</keyword>
<reference evidence="2 4" key="1">
    <citation type="submission" date="2016-02" db="EMBL/GenBank/DDBJ databases">
        <authorList>
            <person name="Wen L."/>
            <person name="He K."/>
            <person name="Yang H."/>
        </authorList>
    </citation>
    <scope>NUCLEOTIDE SEQUENCE [LARGE SCALE GENOMIC DNA]</scope>
    <source>
        <strain evidence="2 4">CD09_2</strain>
    </source>
</reference>